<evidence type="ECO:0008006" key="5">
    <source>
        <dbReference type="Google" id="ProtNLM"/>
    </source>
</evidence>
<dbReference type="PANTHER" id="PTHR38433:SF1">
    <property type="entry name" value="DUF1641 DOMAIN-CONTAINING PROTEIN"/>
    <property type="match status" value="1"/>
</dbReference>
<organism evidence="2 4">
    <name type="scientific">Sulfuracidifex tepidarius</name>
    <dbReference type="NCBI Taxonomy" id="1294262"/>
    <lineage>
        <taxon>Archaea</taxon>
        <taxon>Thermoproteota</taxon>
        <taxon>Thermoprotei</taxon>
        <taxon>Sulfolobales</taxon>
        <taxon>Sulfolobaceae</taxon>
        <taxon>Sulfuracidifex</taxon>
    </lineage>
</organism>
<gene>
    <name evidence="1" type="ORF">IC006_0697</name>
    <name evidence="2" type="ORF">IC007_0670</name>
</gene>
<evidence type="ECO:0000313" key="3">
    <source>
        <dbReference type="Proteomes" id="UP000322983"/>
    </source>
</evidence>
<dbReference type="GeneID" id="41717088"/>
<dbReference type="EMBL" id="AP018929">
    <property type="protein sequence ID" value="BBG23413.1"/>
    <property type="molecule type" value="Genomic_DNA"/>
</dbReference>
<dbReference type="Proteomes" id="UP000322983">
    <property type="component" value="Chromosome"/>
</dbReference>
<dbReference type="STRING" id="1294262.GCA_001316085_01981"/>
<reference evidence="4" key="1">
    <citation type="submission" date="2018-09" db="EMBL/GenBank/DDBJ databases">
        <title>Complete Genome Sequencing of Sulfolobus sp. JCM 16834.</title>
        <authorList>
            <person name="Kato S."/>
            <person name="Itoh T."/>
            <person name="Ohkuma M."/>
        </authorList>
    </citation>
    <scope>NUCLEOTIDE SEQUENCE [LARGE SCALE GENOMIC DNA]</scope>
    <source>
        <strain evidence="4">IC-007</strain>
    </source>
</reference>
<protein>
    <recommendedName>
        <fullName evidence="5">DUF1641 domain-containing protein</fullName>
    </recommendedName>
</protein>
<dbReference type="OrthoDB" id="43587at2157"/>
<evidence type="ECO:0000313" key="2">
    <source>
        <dbReference type="EMBL" id="BBG26165.1"/>
    </source>
</evidence>
<keyword evidence="3" id="KW-1185">Reference proteome</keyword>
<dbReference type="KEGG" id="step:IC006_0697"/>
<sequence length="106" mass="11887">MSDSEIEKIMEIMRQMDEAGVLDILNSLLKSRQGVLLEVANWLQNNSNVMKNMSTLMAAMSKLDPDSLKKAETLTDLLKMLRDPDVLAGISFFLSLMKSIGETLHE</sequence>
<dbReference type="Proteomes" id="UP000325030">
    <property type="component" value="Chromosome"/>
</dbReference>
<dbReference type="EMBL" id="AP018930">
    <property type="protein sequence ID" value="BBG26165.1"/>
    <property type="molecule type" value="Genomic_DNA"/>
</dbReference>
<evidence type="ECO:0000313" key="4">
    <source>
        <dbReference type="Proteomes" id="UP000325030"/>
    </source>
</evidence>
<accession>A0A510E0Z2</accession>
<accession>A0A510DT81</accession>
<dbReference type="Pfam" id="PF07849">
    <property type="entry name" value="DUF1641"/>
    <property type="match status" value="1"/>
</dbReference>
<dbReference type="PANTHER" id="PTHR38433">
    <property type="match status" value="1"/>
</dbReference>
<name>A0A510E0Z2_9CREN</name>
<dbReference type="InterPro" id="IPR012440">
    <property type="entry name" value="DUF1641"/>
</dbReference>
<dbReference type="RefSeq" id="WP_054846139.1">
    <property type="nucleotide sequence ID" value="NZ_AP018929.1"/>
</dbReference>
<proteinExistence type="predicted"/>
<reference evidence="2 3" key="2">
    <citation type="journal article" date="2020" name="Int. J. Syst. Evol. Microbiol.">
        <title>Sulfuracidifex tepidarius gen. nov., sp. nov. and transfer of Sulfolobus metallicus Huber and Stetter 1992 to the genus Sulfuracidifex as Sulfuracidifex metallicus comb. nov.</title>
        <authorList>
            <person name="Itoh T."/>
            <person name="Miura T."/>
            <person name="Sakai H.D."/>
            <person name="Kato S."/>
            <person name="Ohkuma M."/>
            <person name="Takashina T."/>
        </authorList>
    </citation>
    <scope>NUCLEOTIDE SEQUENCE</scope>
    <source>
        <strain evidence="1 3">IC-006</strain>
        <strain evidence="2">IC-007</strain>
    </source>
</reference>
<dbReference type="AlphaFoldDB" id="A0A510E0Z2"/>
<evidence type="ECO:0000313" key="1">
    <source>
        <dbReference type="EMBL" id="BBG23413.1"/>
    </source>
</evidence>